<name>F2N755_CORGP</name>
<dbReference type="GO" id="GO:0005506">
    <property type="term" value="F:iron ion binding"/>
    <property type="evidence" value="ECO:0007669"/>
    <property type="project" value="InterPro"/>
</dbReference>
<dbReference type="RefSeq" id="WP_013708137.1">
    <property type="nucleotide sequence ID" value="NC_015389.1"/>
</dbReference>
<dbReference type="InterPro" id="IPR034904">
    <property type="entry name" value="FSCA_dom_sf"/>
</dbReference>
<dbReference type="FunFam" id="3.30.300.130:FF:000003">
    <property type="entry name" value="NifU-like protein 3, chloroplastic"/>
    <property type="match status" value="1"/>
</dbReference>
<dbReference type="AlphaFoldDB" id="F2N755"/>
<dbReference type="Pfam" id="PF01106">
    <property type="entry name" value="NifU"/>
    <property type="match status" value="1"/>
</dbReference>
<accession>F2N755</accession>
<keyword evidence="5" id="KW-1185">Reference proteome</keyword>
<comment type="function">
    <text evidence="2">May be involved in the formation or repair of [Fe-S] clusters present in iron-sulfur proteins.</text>
</comment>
<dbReference type="Proteomes" id="UP000006851">
    <property type="component" value="Chromosome"/>
</dbReference>
<evidence type="ECO:0000313" key="5">
    <source>
        <dbReference type="Proteomes" id="UP000006851"/>
    </source>
</evidence>
<dbReference type="EMBL" id="CP002628">
    <property type="protein sequence ID" value="AEB06394.1"/>
    <property type="molecule type" value="Genomic_DNA"/>
</dbReference>
<dbReference type="GO" id="GO:0016226">
    <property type="term" value="P:iron-sulfur cluster assembly"/>
    <property type="evidence" value="ECO:0007669"/>
    <property type="project" value="InterPro"/>
</dbReference>
<dbReference type="Gene3D" id="3.30.300.130">
    <property type="entry name" value="Fe-S cluster assembly (FSCA)"/>
    <property type="match status" value="1"/>
</dbReference>
<dbReference type="HOGENOM" id="CLU_060555_4_2_11"/>
<comment type="similarity">
    <text evidence="1">Belongs to the NifU family.</text>
</comment>
<dbReference type="GO" id="GO:0005198">
    <property type="term" value="F:structural molecule activity"/>
    <property type="evidence" value="ECO:0007669"/>
    <property type="project" value="UniProtKB-ARBA"/>
</dbReference>
<evidence type="ECO:0000259" key="3">
    <source>
        <dbReference type="Pfam" id="PF01106"/>
    </source>
</evidence>
<dbReference type="GO" id="GO:0051536">
    <property type="term" value="F:iron-sulfur cluster binding"/>
    <property type="evidence" value="ECO:0007669"/>
    <property type="project" value="InterPro"/>
</dbReference>
<dbReference type="PANTHER" id="PTHR11178">
    <property type="entry name" value="IRON-SULFUR CLUSTER SCAFFOLD PROTEIN NFU-RELATED"/>
    <property type="match status" value="1"/>
</dbReference>
<feature type="domain" description="NIF system FeS cluster assembly NifU C-terminal" evidence="3">
    <location>
        <begin position="9"/>
        <end position="74"/>
    </location>
</feature>
<reference evidence="5" key="1">
    <citation type="journal article" date="2013" name="Stand. Genomic Sci.">
        <title>Complete genome sequence of Coriobacterium glomerans type strain (PW2(T)) from the midgut of Pyrrhocoris apterus L. (red soldier bug).</title>
        <authorList>
            <person name="Stackebrandt E."/>
            <person name="Zeytun A."/>
            <person name="Lapidus A."/>
            <person name="Nolan M."/>
            <person name="Lucas S."/>
            <person name="Hammon N."/>
            <person name="Deshpande S."/>
            <person name="Cheng J.F."/>
            <person name="Tapia R."/>
            <person name="Goodwin L.A."/>
            <person name="Pitluck S."/>
            <person name="Liolios K."/>
            <person name="Pagani I."/>
            <person name="Ivanova N."/>
            <person name="Mavromatis K."/>
            <person name="Mikhailova N."/>
            <person name="Huntemann M."/>
            <person name="Pati A."/>
            <person name="Chen A."/>
            <person name="Palaniappan K."/>
            <person name="Chang Y.J."/>
            <person name="Land M."/>
            <person name="Hauser L."/>
            <person name="Rohde M."/>
            <person name="Pukall R."/>
            <person name="Goker M."/>
            <person name="Detter J.C."/>
            <person name="Woyke T."/>
            <person name="Bristow J."/>
            <person name="Eisen J.A."/>
            <person name="Markowitz V."/>
            <person name="Hugenholtz P."/>
            <person name="Kyrpides N.C."/>
            <person name="Klenk H.P."/>
        </authorList>
    </citation>
    <scope>NUCLEOTIDE SEQUENCE</scope>
    <source>
        <strain evidence="5">ATCC 49209 / DSM 20642 / JCM 10262 / PW2</strain>
    </source>
</reference>
<dbReference type="SUPFAM" id="SSF117916">
    <property type="entry name" value="Fe-S cluster assembly (FSCA) domain-like"/>
    <property type="match status" value="1"/>
</dbReference>
<dbReference type="OrthoDB" id="9798220at2"/>
<dbReference type="eggNOG" id="COG0694">
    <property type="taxonomic scope" value="Bacteria"/>
</dbReference>
<dbReference type="InterPro" id="IPR001075">
    <property type="entry name" value="NIF_FeS_clus_asmbl_NifU_C"/>
</dbReference>
<evidence type="ECO:0000256" key="1">
    <source>
        <dbReference type="ARBA" id="ARBA00006420"/>
    </source>
</evidence>
<organism evidence="4 5">
    <name type="scientific">Coriobacterium glomerans (strain ATCC 49209 / DSM 20642 / JCM 10262 / PW2)</name>
    <dbReference type="NCBI Taxonomy" id="700015"/>
    <lineage>
        <taxon>Bacteria</taxon>
        <taxon>Bacillati</taxon>
        <taxon>Actinomycetota</taxon>
        <taxon>Coriobacteriia</taxon>
        <taxon>Coriobacteriales</taxon>
        <taxon>Coriobacteriaceae</taxon>
        <taxon>Coriobacterium</taxon>
    </lineage>
</organism>
<sequence>MAVNEEHLKRVLDEIRPNLQADGGDLTFVGVDDDGVVQLELQGACAGCPMSSMTLSMGIERVLKEHVAGVTRVEAVNDTGGMDELYDEYAPF</sequence>
<gene>
    <name evidence="4" type="ordered locus">Corgl_0268</name>
</gene>
<evidence type="ECO:0000256" key="2">
    <source>
        <dbReference type="ARBA" id="ARBA00049958"/>
    </source>
</evidence>
<evidence type="ECO:0000313" key="4">
    <source>
        <dbReference type="EMBL" id="AEB06394.1"/>
    </source>
</evidence>
<dbReference type="PANTHER" id="PTHR11178:SF1">
    <property type="entry name" value="NFU1 IRON-SULFUR CLUSTER SCAFFOLD HOMOLOG, MITOCHONDRIAL"/>
    <property type="match status" value="1"/>
</dbReference>
<protein>
    <submittedName>
        <fullName evidence="4">Nitrogen-fixing NifU domain protein</fullName>
    </submittedName>
</protein>
<dbReference type="KEGG" id="cgo:Corgl_0268"/>
<dbReference type="STRING" id="700015.Corgl_0268"/>
<proteinExistence type="inferred from homology"/>